<dbReference type="RefSeq" id="XP_015656424.1">
    <property type="nucleotide sequence ID" value="XM_015805131.1"/>
</dbReference>
<proteinExistence type="predicted"/>
<dbReference type="VEuPathDB" id="TriTrypDB:LpyrH10_15_1600"/>
<dbReference type="RefSeq" id="XP_015656416.1">
    <property type="nucleotide sequence ID" value="XM_015805123.1"/>
</dbReference>
<dbReference type="EMBL" id="LGTL01000015">
    <property type="protein sequence ID" value="KPA77985.1"/>
    <property type="molecule type" value="Genomic_DNA"/>
</dbReference>
<gene>
    <name evidence="1" type="ORF">ABB37_06726</name>
    <name evidence="2" type="ORF">ABB37_06732</name>
    <name evidence="3" type="ORF">ABB37_06738</name>
    <name evidence="4" type="ORF">ABB37_06744</name>
    <name evidence="5" type="ORF">ABB37_06750</name>
</gene>
<dbReference type="RefSeq" id="XP_015656417.1">
    <property type="nucleotide sequence ID" value="XM_015805124.1"/>
</dbReference>
<comment type="caution">
    <text evidence="5">The sequence shown here is derived from an EMBL/GenBank/DDBJ whole genome shotgun (WGS) entry which is preliminary data.</text>
</comment>
<evidence type="ECO:0000313" key="1">
    <source>
        <dbReference type="EMBL" id="KPA77956.1"/>
    </source>
</evidence>
<dbReference type="GeneID" id="26907030"/>
<organism evidence="5 6">
    <name type="scientific">Leptomonas pyrrhocoris</name>
    <name type="common">Firebug parasite</name>
    <dbReference type="NCBI Taxonomy" id="157538"/>
    <lineage>
        <taxon>Eukaryota</taxon>
        <taxon>Discoba</taxon>
        <taxon>Euglenozoa</taxon>
        <taxon>Kinetoplastea</taxon>
        <taxon>Metakinetoplastina</taxon>
        <taxon>Trypanosomatida</taxon>
        <taxon>Trypanosomatidae</taxon>
        <taxon>Leishmaniinae</taxon>
        <taxon>Leptomonas</taxon>
    </lineage>
</organism>
<evidence type="ECO:0000313" key="4">
    <source>
        <dbReference type="EMBL" id="KPA77977.1"/>
    </source>
</evidence>
<dbReference type="EMBL" id="LGTL01000015">
    <property type="protein sequence ID" value="KPA77977.1"/>
    <property type="molecule type" value="Genomic_DNA"/>
</dbReference>
<keyword evidence="6" id="KW-1185">Reference proteome</keyword>
<dbReference type="EMBL" id="LGTL01000015">
    <property type="protein sequence ID" value="KPA77970.1"/>
    <property type="molecule type" value="Genomic_DNA"/>
</dbReference>
<dbReference type="RefSeq" id="XP_015656409.1">
    <property type="nucleotide sequence ID" value="XM_015805116.1"/>
</dbReference>
<dbReference type="VEuPathDB" id="TriTrypDB:LpyrH10_15_1540"/>
<sequence length="191" mass="20457">MQPLPPGSQGGAMQCHNYQVYNESALPAATPARRNHRTSPHAALPAVRRNLSPQGRRVEHRTQEPACGVRELHEGESPVRSLHATTTFDLLDGGATPRRSTSLKVDKLLLRTCRGQRAFLRQSPAASGISPPRYSHTLRPMEVGGADADVDNGWDAAAPPAEAVGAAAVALLQRKGRPSAAALRAQECEPR</sequence>
<dbReference type="VEuPathDB" id="TriTrypDB:LpyrH10_15_1480"/>
<evidence type="ECO:0000313" key="3">
    <source>
        <dbReference type="EMBL" id="KPA77970.1"/>
    </source>
</evidence>
<dbReference type="GeneID" id="26907036"/>
<dbReference type="GeneID" id="26907018"/>
<dbReference type="EMBL" id="LGTL01000015">
    <property type="protein sequence ID" value="KPA77978.1"/>
    <property type="molecule type" value="Genomic_DNA"/>
</dbReference>
<evidence type="ECO:0000313" key="2">
    <source>
        <dbReference type="EMBL" id="KPA77963.1"/>
    </source>
</evidence>
<evidence type="ECO:0000313" key="5">
    <source>
        <dbReference type="EMBL" id="KPA77985.1"/>
    </source>
</evidence>
<dbReference type="GeneID" id="26907012"/>
<dbReference type="RefSeq" id="XP_015656402.1">
    <property type="nucleotide sequence ID" value="XM_015805109.1"/>
</dbReference>
<dbReference type="EMBL" id="LGTL01000015">
    <property type="protein sequence ID" value="KPA77956.1"/>
    <property type="molecule type" value="Genomic_DNA"/>
</dbReference>
<name>A0A0M9FXA9_LEPPY</name>
<evidence type="ECO:0000313" key="6">
    <source>
        <dbReference type="Proteomes" id="UP000037923"/>
    </source>
</evidence>
<accession>A0A0M9FXA9</accession>
<protein>
    <submittedName>
        <fullName evidence="5">Uncharacterized protein</fullName>
    </submittedName>
</protein>
<dbReference type="VEuPathDB" id="TriTrypDB:LpyrH10_15_1420"/>
<dbReference type="RefSeq" id="XP_015656395.1">
    <property type="nucleotide sequence ID" value="XM_015805102.1"/>
</dbReference>
<dbReference type="VEuPathDB" id="TriTrypDB:LpyrH10_15_1360"/>
<dbReference type="EMBL" id="LGTL01000015">
    <property type="protein sequence ID" value="KPA77963.1"/>
    <property type="molecule type" value="Genomic_DNA"/>
</dbReference>
<dbReference type="GeneID" id="26907024"/>
<reference evidence="5 6" key="1">
    <citation type="submission" date="2015-07" db="EMBL/GenBank/DDBJ databases">
        <title>High-quality genome of monoxenous trypanosomatid Leptomonas pyrrhocoris.</title>
        <authorList>
            <person name="Flegontov P."/>
            <person name="Butenko A."/>
            <person name="Firsov S."/>
            <person name="Vlcek C."/>
            <person name="Logacheva M.D."/>
            <person name="Field M."/>
            <person name="Filatov D."/>
            <person name="Flegontova O."/>
            <person name="Gerasimov E."/>
            <person name="Jackson A.P."/>
            <person name="Kelly S."/>
            <person name="Opperdoes F."/>
            <person name="O'Reilly A."/>
            <person name="Votypka J."/>
            <person name="Yurchenko V."/>
            <person name="Lukes J."/>
        </authorList>
    </citation>
    <scope>NUCLEOTIDE SEQUENCE [LARGE SCALE GENOMIC DNA]</scope>
    <source>
        <strain evidence="5">H10</strain>
    </source>
</reference>
<dbReference type="Proteomes" id="UP000037923">
    <property type="component" value="Unassembled WGS sequence"/>
</dbReference>
<dbReference type="AlphaFoldDB" id="A0A0M9FXA9"/>